<dbReference type="AlphaFoldDB" id="A0A6U6C5N3"/>
<accession>A0A6U6C5N3</accession>
<keyword evidence="1" id="KW-1133">Transmembrane helix</keyword>
<evidence type="ECO:0000313" key="3">
    <source>
        <dbReference type="EMBL" id="CAE2325507.1"/>
    </source>
</evidence>
<sequence length="292" mass="33627">MVLSCSSGCGDASSYATVRFLARFQLLSFSCSFCVRPALSVTCLSVSPLFTNPSPTFLLLFLLNLYPSFKAYSNSLSMITRARSLHCTLTCLCRTSERDRWISLGCFLWCMVIIGLLVSRAGVWPMYTFTMWSWALIAIRFLAIFVGENVPIIHFLGEFSHGPALINAVIVFVVWWMVLFPMIFFVLKSKKDRDFFFKFNASFNLINVHAVNIVLAYLIRTFIPRSLVLYDLWSTLTVSLFYTLLYLFIFDMNGYHFYIILSPRTHFCFLSYSLMLGIMAFIYYCLGGRFEL</sequence>
<reference evidence="2" key="1">
    <citation type="submission" date="2021-01" db="EMBL/GenBank/DDBJ databases">
        <authorList>
            <person name="Corre E."/>
            <person name="Pelletier E."/>
            <person name="Niang G."/>
            <person name="Scheremetjew M."/>
            <person name="Finn R."/>
            <person name="Kale V."/>
            <person name="Holt S."/>
            <person name="Cochrane G."/>
            <person name="Meng A."/>
            <person name="Brown T."/>
            <person name="Cohen L."/>
        </authorList>
    </citation>
    <scope>NUCLEOTIDE SEQUENCE</scope>
    <source>
        <strain evidence="2">CCMP 2712</strain>
    </source>
</reference>
<evidence type="ECO:0000256" key="1">
    <source>
        <dbReference type="SAM" id="Phobius"/>
    </source>
</evidence>
<dbReference type="EMBL" id="HBKN01038205">
    <property type="protein sequence ID" value="CAE2325507.1"/>
    <property type="molecule type" value="Transcribed_RNA"/>
</dbReference>
<proteinExistence type="predicted"/>
<feature type="transmembrane region" description="Helical" evidence="1">
    <location>
        <begin position="101"/>
        <end position="119"/>
    </location>
</feature>
<organism evidence="2">
    <name type="scientific">Guillardia theta</name>
    <name type="common">Cryptophyte</name>
    <name type="synonym">Cryptomonas phi</name>
    <dbReference type="NCBI Taxonomy" id="55529"/>
    <lineage>
        <taxon>Eukaryota</taxon>
        <taxon>Cryptophyceae</taxon>
        <taxon>Pyrenomonadales</taxon>
        <taxon>Geminigeraceae</taxon>
        <taxon>Guillardia</taxon>
    </lineage>
</organism>
<dbReference type="EMBL" id="HBKN01038198">
    <property type="protein sequence ID" value="CAE2325497.1"/>
    <property type="molecule type" value="Transcribed_RNA"/>
</dbReference>
<feature type="transmembrane region" description="Helical" evidence="1">
    <location>
        <begin position="131"/>
        <end position="152"/>
    </location>
</feature>
<feature type="transmembrane region" description="Helical" evidence="1">
    <location>
        <begin position="228"/>
        <end position="249"/>
    </location>
</feature>
<name>A0A6U6C5N3_GUITH</name>
<keyword evidence="1" id="KW-0812">Transmembrane</keyword>
<gene>
    <name evidence="2" type="ORF">GTHE00462_LOCUS29943</name>
    <name evidence="3" type="ORF">GTHE00462_LOCUS29950</name>
</gene>
<protein>
    <submittedName>
        <fullName evidence="2">Uncharacterized protein</fullName>
    </submittedName>
</protein>
<evidence type="ECO:0000313" key="2">
    <source>
        <dbReference type="EMBL" id="CAE2325497.1"/>
    </source>
</evidence>
<keyword evidence="1" id="KW-0472">Membrane</keyword>
<feature type="transmembrane region" description="Helical" evidence="1">
    <location>
        <begin position="269"/>
        <end position="286"/>
    </location>
</feature>
<feature type="transmembrane region" description="Helical" evidence="1">
    <location>
        <begin position="164"/>
        <end position="187"/>
    </location>
</feature>
<feature type="transmembrane region" description="Helical" evidence="1">
    <location>
        <begin position="199"/>
        <end position="219"/>
    </location>
</feature>